<evidence type="ECO:0000256" key="3">
    <source>
        <dbReference type="ARBA" id="ARBA00049244"/>
    </source>
</evidence>
<keyword evidence="2" id="KW-0548">Nucleotidyltransferase</keyword>
<reference evidence="5 6" key="1">
    <citation type="journal article" date="2019" name="Int. J. Syst. Evol. Microbiol.">
        <title>The Global Catalogue of Microorganisms (GCM) 10K type strain sequencing project: providing services to taxonomists for standard genome sequencing and annotation.</title>
        <authorList>
            <consortium name="The Broad Institute Genomics Platform"/>
            <consortium name="The Broad Institute Genome Sequencing Center for Infectious Disease"/>
            <person name="Wu L."/>
            <person name="Ma J."/>
        </authorList>
    </citation>
    <scope>NUCLEOTIDE SEQUENCE [LARGE SCALE GENOMIC DNA]</scope>
    <source>
        <strain evidence="5 6">JCM 15896</strain>
    </source>
</reference>
<keyword evidence="2" id="KW-0239">DNA-directed DNA polymerase</keyword>
<comment type="catalytic activity">
    <reaction evidence="3">
        <text>DNA(n) + a 2'-deoxyribonucleoside 5'-triphosphate = DNA(n+1) + diphosphate</text>
        <dbReference type="Rhea" id="RHEA:22508"/>
        <dbReference type="Rhea" id="RHEA-COMP:17339"/>
        <dbReference type="Rhea" id="RHEA-COMP:17340"/>
        <dbReference type="ChEBI" id="CHEBI:33019"/>
        <dbReference type="ChEBI" id="CHEBI:61560"/>
        <dbReference type="ChEBI" id="CHEBI:173112"/>
        <dbReference type="EC" id="2.7.7.7"/>
    </reaction>
</comment>
<feature type="domain" description="AAA+ ATPase" evidence="4">
    <location>
        <begin position="21"/>
        <end position="165"/>
    </location>
</feature>
<dbReference type="PANTHER" id="PTHR11669">
    <property type="entry name" value="REPLICATION FACTOR C / DNA POLYMERASE III GAMMA-TAU SUBUNIT"/>
    <property type="match status" value="1"/>
</dbReference>
<organism evidence="5 6">
    <name type="scientific">Aliiglaciecola litoralis</name>
    <dbReference type="NCBI Taxonomy" id="582857"/>
    <lineage>
        <taxon>Bacteria</taxon>
        <taxon>Pseudomonadati</taxon>
        <taxon>Pseudomonadota</taxon>
        <taxon>Gammaproteobacteria</taxon>
        <taxon>Alteromonadales</taxon>
        <taxon>Alteromonadaceae</taxon>
        <taxon>Aliiglaciecola</taxon>
    </lineage>
</organism>
<dbReference type="InterPro" id="IPR004622">
    <property type="entry name" value="DNA_pol_HolB"/>
</dbReference>
<name>A0ABN1LBQ5_9ALTE</name>
<evidence type="ECO:0000313" key="5">
    <source>
        <dbReference type="EMBL" id="GAA0851920.1"/>
    </source>
</evidence>
<evidence type="ECO:0000313" key="6">
    <source>
        <dbReference type="Proteomes" id="UP001500359"/>
    </source>
</evidence>
<protein>
    <recommendedName>
        <fullName evidence="1">DNA-directed DNA polymerase</fullName>
        <ecNumber evidence="1">2.7.7.7</ecNumber>
    </recommendedName>
</protein>
<dbReference type="Pfam" id="PF13177">
    <property type="entry name" value="DNA_pol3_delta2"/>
    <property type="match status" value="1"/>
</dbReference>
<evidence type="ECO:0000256" key="1">
    <source>
        <dbReference type="ARBA" id="ARBA00012417"/>
    </source>
</evidence>
<dbReference type="InterPro" id="IPR003593">
    <property type="entry name" value="AAA+_ATPase"/>
</dbReference>
<dbReference type="NCBIfam" id="TIGR00678">
    <property type="entry name" value="holB"/>
    <property type="match status" value="1"/>
</dbReference>
<sequence length="299" mass="33542">MLPWLETVYQKLLKRAEKSTLHHGLLIVGPQGIGKTHFCNALAKPLLCKPKSAHTQQKPCGECQSCHLFEAHSHPDMHRIHSEKQVGVDLVRNAIEKLLGKAQLSGNKVLIIERADTMTESAANALLKTLEEPTDNTYLMLVSSKPERLLPTILSRCEKVVLTAPELSVCMAWLKQQGHEQVDESLVQVYNQRPFRIIEELTKESGLTHPQFVAGIAALQSDADQAVKLAEKWQSDADQVVLWLQHLLRNNALEQHHSESFWQCNQNLSAAVKALQNPGINRILVLTGLLQSYRQLNQS</sequence>
<dbReference type="RefSeq" id="WP_343855550.1">
    <property type="nucleotide sequence ID" value="NZ_BAAAFD010000001.1"/>
</dbReference>
<dbReference type="EMBL" id="BAAAFD010000001">
    <property type="protein sequence ID" value="GAA0851920.1"/>
    <property type="molecule type" value="Genomic_DNA"/>
</dbReference>
<dbReference type="PANTHER" id="PTHR11669:SF8">
    <property type="entry name" value="DNA POLYMERASE III SUBUNIT DELTA"/>
    <property type="match status" value="1"/>
</dbReference>
<dbReference type="CDD" id="cd00009">
    <property type="entry name" value="AAA"/>
    <property type="match status" value="1"/>
</dbReference>
<proteinExistence type="predicted"/>
<dbReference type="SMART" id="SM00382">
    <property type="entry name" value="AAA"/>
    <property type="match status" value="1"/>
</dbReference>
<gene>
    <name evidence="5" type="primary">holB</name>
    <name evidence="5" type="ORF">GCM10009114_00510</name>
</gene>
<dbReference type="SUPFAM" id="SSF52540">
    <property type="entry name" value="P-loop containing nucleoside triphosphate hydrolases"/>
    <property type="match status" value="1"/>
</dbReference>
<accession>A0ABN1LBQ5</accession>
<dbReference type="Gene3D" id="3.40.50.300">
    <property type="entry name" value="P-loop containing nucleotide triphosphate hydrolases"/>
    <property type="match status" value="1"/>
</dbReference>
<keyword evidence="6" id="KW-1185">Reference proteome</keyword>
<comment type="caution">
    <text evidence="5">The sequence shown here is derived from an EMBL/GenBank/DDBJ whole genome shotgun (WGS) entry which is preliminary data.</text>
</comment>
<dbReference type="InterPro" id="IPR050238">
    <property type="entry name" value="DNA_Rep/Repair_Clamp_Loader"/>
</dbReference>
<keyword evidence="2" id="KW-0808">Transferase</keyword>
<dbReference type="InterPro" id="IPR027417">
    <property type="entry name" value="P-loop_NTPase"/>
</dbReference>
<evidence type="ECO:0000256" key="2">
    <source>
        <dbReference type="ARBA" id="ARBA00022932"/>
    </source>
</evidence>
<dbReference type="EC" id="2.7.7.7" evidence="1"/>
<evidence type="ECO:0000259" key="4">
    <source>
        <dbReference type="SMART" id="SM00382"/>
    </source>
</evidence>
<dbReference type="Proteomes" id="UP001500359">
    <property type="component" value="Unassembled WGS sequence"/>
</dbReference>